<evidence type="ECO:0000313" key="2">
    <source>
        <dbReference type="EMBL" id="CUH86093.1"/>
    </source>
</evidence>
<feature type="compositionally biased region" description="Basic residues" evidence="1">
    <location>
        <begin position="113"/>
        <end position="127"/>
    </location>
</feature>
<protein>
    <submittedName>
        <fullName evidence="2">Uncharacterized protein</fullName>
    </submittedName>
</protein>
<feature type="compositionally biased region" description="Basic and acidic residues" evidence="1">
    <location>
        <begin position="27"/>
        <end position="38"/>
    </location>
</feature>
<sequence length="135" mass="14758">MGERHPEIGCWQTAGNPTWTSPRAKHAFRDVDETRKSGPCEGGQQPGAAAPGCANQSDRPCVGEVPRSKEPLLEAVFMHADWPGPFREACVLPLRAGSNIDQGDVAICQCGSRLRRRPDRPGRSRRQSRGEGQSR</sequence>
<dbReference type="EMBL" id="CYSF01000019">
    <property type="protein sequence ID" value="CUH86093.1"/>
    <property type="molecule type" value="Genomic_DNA"/>
</dbReference>
<gene>
    <name evidence="2" type="ORF">TM5383_03336</name>
</gene>
<reference evidence="2 3" key="1">
    <citation type="submission" date="2015-09" db="EMBL/GenBank/DDBJ databases">
        <authorList>
            <consortium name="Swine Surveillance"/>
        </authorList>
    </citation>
    <scope>NUCLEOTIDE SEQUENCE [LARGE SCALE GENOMIC DNA]</scope>
    <source>
        <strain evidence="2 3">CECT 8383</strain>
    </source>
</reference>
<dbReference type="Proteomes" id="UP000051681">
    <property type="component" value="Unassembled WGS sequence"/>
</dbReference>
<feature type="region of interest" description="Disordered" evidence="1">
    <location>
        <begin position="111"/>
        <end position="135"/>
    </location>
</feature>
<accession>A0A0P1GTD7</accession>
<name>A0A0P1GTD7_9RHOB</name>
<evidence type="ECO:0000256" key="1">
    <source>
        <dbReference type="SAM" id="MobiDB-lite"/>
    </source>
</evidence>
<feature type="region of interest" description="Disordered" evidence="1">
    <location>
        <begin position="1"/>
        <end position="60"/>
    </location>
</feature>
<dbReference type="AlphaFoldDB" id="A0A0P1GTD7"/>
<keyword evidence="3" id="KW-1185">Reference proteome</keyword>
<proteinExistence type="predicted"/>
<organism evidence="2 3">
    <name type="scientific">Thalassovita mediterranea</name>
    <dbReference type="NCBI Taxonomy" id="340021"/>
    <lineage>
        <taxon>Bacteria</taxon>
        <taxon>Pseudomonadati</taxon>
        <taxon>Pseudomonadota</taxon>
        <taxon>Alphaproteobacteria</taxon>
        <taxon>Rhodobacterales</taxon>
        <taxon>Roseobacteraceae</taxon>
        <taxon>Thalassovita</taxon>
    </lineage>
</organism>
<evidence type="ECO:0000313" key="3">
    <source>
        <dbReference type="Proteomes" id="UP000051681"/>
    </source>
</evidence>